<sequence length="445" mass="50338">METKDIINITAQQTSAIYNWTFNSIQNVGLSDRYAHIVTSASLLITTFLVLYVIHFIISAIFNSVLTKIIKKTKTTWDDFLLKNKVLNKLSQLILVIIAQQIIPFIFVGFPNFTAGLNKFLSVIVIFAVYAFVNSLLKTVRDILRTSKAFVDKPLDSYLQVVQIFLIFIIGTLIVSIVTGNSPWSFLVSLGAASAILMLVFKDTILGFVASIQVSANDSVRVGDWIEMSKYGADGDVLEINLNNVKIQNFDKTIVTIPTYTLLSDAFKNYRGMQDSGGRRIKRSINIKISSIRYLTDAEIVELKKIALLAPYIAQREEEIQTYNQRTGVDESVLVNGRRMTNVGLFRAYINAYAKHNPDIHKGLTLMVRQLAPNEHGLPLELYMFTNGTQWAFFENTMSDVFDHLFAAIKYFHLEVFELPASDDLRHLLAETDFRSIGKDKDEQD</sequence>
<dbReference type="GO" id="GO:0005886">
    <property type="term" value="C:plasma membrane"/>
    <property type="evidence" value="ECO:0007669"/>
    <property type="project" value="TreeGrafter"/>
</dbReference>
<dbReference type="RefSeq" id="WP_130141312.1">
    <property type="nucleotide sequence ID" value="NZ_SGIT01000002.1"/>
</dbReference>
<dbReference type="PANTHER" id="PTHR30414">
    <property type="entry name" value="MINICONDUCTANCE MECHANOSENSITIVE CHANNEL YBDG"/>
    <property type="match status" value="1"/>
</dbReference>
<dbReference type="GO" id="GO:0008381">
    <property type="term" value="F:mechanosensitive monoatomic ion channel activity"/>
    <property type="evidence" value="ECO:0007669"/>
    <property type="project" value="InterPro"/>
</dbReference>
<proteinExistence type="predicted"/>
<accession>A0A4Q6XHI8</accession>
<feature type="transmembrane region" description="Helical" evidence="5">
    <location>
        <begin position="37"/>
        <end position="62"/>
    </location>
</feature>
<evidence type="ECO:0000256" key="1">
    <source>
        <dbReference type="ARBA" id="ARBA00004370"/>
    </source>
</evidence>
<dbReference type="InterPro" id="IPR023408">
    <property type="entry name" value="MscS_beta-dom_sf"/>
</dbReference>
<dbReference type="Proteomes" id="UP000292855">
    <property type="component" value="Unassembled WGS sequence"/>
</dbReference>
<feature type="transmembrane region" description="Helical" evidence="5">
    <location>
        <begin position="93"/>
        <end position="114"/>
    </location>
</feature>
<reference evidence="7 8" key="1">
    <citation type="submission" date="2019-02" db="EMBL/GenBank/DDBJ databases">
        <authorList>
            <person name="Li Y."/>
        </authorList>
    </citation>
    <scope>NUCLEOTIDE SEQUENCE [LARGE SCALE GENOMIC DNA]</scope>
    <source>
        <strain evidence="7 8">30C10-4-7</strain>
    </source>
</reference>
<feature type="transmembrane region" description="Helical" evidence="5">
    <location>
        <begin position="120"/>
        <end position="137"/>
    </location>
</feature>
<dbReference type="OrthoDB" id="9775207at2"/>
<protein>
    <submittedName>
        <fullName evidence="7">Mechanosensitive ion channel</fullName>
    </submittedName>
</protein>
<dbReference type="Pfam" id="PF00924">
    <property type="entry name" value="MS_channel_2nd"/>
    <property type="match status" value="1"/>
</dbReference>
<dbReference type="SUPFAM" id="SSF50182">
    <property type="entry name" value="Sm-like ribonucleoproteins"/>
    <property type="match status" value="1"/>
</dbReference>
<name>A0A4Q6XHI8_9SPHI</name>
<dbReference type="GO" id="GO:0071470">
    <property type="term" value="P:cellular response to osmotic stress"/>
    <property type="evidence" value="ECO:0007669"/>
    <property type="project" value="InterPro"/>
</dbReference>
<dbReference type="AlphaFoldDB" id="A0A4Q6XHI8"/>
<evidence type="ECO:0000313" key="7">
    <source>
        <dbReference type="EMBL" id="RZF59391.1"/>
    </source>
</evidence>
<gene>
    <name evidence="7" type="ORF">EWE74_09425</name>
</gene>
<feature type="transmembrane region" description="Helical" evidence="5">
    <location>
        <begin position="158"/>
        <end position="178"/>
    </location>
</feature>
<evidence type="ECO:0000256" key="5">
    <source>
        <dbReference type="SAM" id="Phobius"/>
    </source>
</evidence>
<evidence type="ECO:0000256" key="2">
    <source>
        <dbReference type="ARBA" id="ARBA00022692"/>
    </source>
</evidence>
<dbReference type="PANTHER" id="PTHR30414:SF0">
    <property type="entry name" value="MINICONDUCTANCE MECHANOSENSITIVE CHANNEL YBDG"/>
    <property type="match status" value="1"/>
</dbReference>
<evidence type="ECO:0000256" key="3">
    <source>
        <dbReference type="ARBA" id="ARBA00022989"/>
    </source>
</evidence>
<feature type="domain" description="Mechanosensitive ion channel MscS" evidence="6">
    <location>
        <begin position="203"/>
        <end position="271"/>
    </location>
</feature>
<keyword evidence="3 5" id="KW-1133">Transmembrane helix</keyword>
<dbReference type="InterPro" id="IPR010920">
    <property type="entry name" value="LSM_dom_sf"/>
</dbReference>
<comment type="subcellular location">
    <subcellularLocation>
        <location evidence="1">Membrane</location>
    </subcellularLocation>
</comment>
<keyword evidence="2 5" id="KW-0812">Transmembrane</keyword>
<keyword evidence="8" id="KW-1185">Reference proteome</keyword>
<dbReference type="InterPro" id="IPR030192">
    <property type="entry name" value="YbdG"/>
</dbReference>
<evidence type="ECO:0000313" key="8">
    <source>
        <dbReference type="Proteomes" id="UP000292855"/>
    </source>
</evidence>
<dbReference type="Gene3D" id="2.30.30.60">
    <property type="match status" value="1"/>
</dbReference>
<organism evidence="7 8">
    <name type="scientific">Sphingobacterium corticibacterium</name>
    <dbReference type="NCBI Taxonomy" id="2484746"/>
    <lineage>
        <taxon>Bacteria</taxon>
        <taxon>Pseudomonadati</taxon>
        <taxon>Bacteroidota</taxon>
        <taxon>Sphingobacteriia</taxon>
        <taxon>Sphingobacteriales</taxon>
        <taxon>Sphingobacteriaceae</taxon>
        <taxon>Sphingobacterium</taxon>
    </lineage>
</organism>
<dbReference type="EMBL" id="SGIT01000002">
    <property type="protein sequence ID" value="RZF59391.1"/>
    <property type="molecule type" value="Genomic_DNA"/>
</dbReference>
<comment type="caution">
    <text evidence="7">The sequence shown here is derived from an EMBL/GenBank/DDBJ whole genome shotgun (WGS) entry which is preliminary data.</text>
</comment>
<evidence type="ECO:0000256" key="4">
    <source>
        <dbReference type="ARBA" id="ARBA00023136"/>
    </source>
</evidence>
<evidence type="ECO:0000259" key="6">
    <source>
        <dbReference type="Pfam" id="PF00924"/>
    </source>
</evidence>
<dbReference type="InterPro" id="IPR006685">
    <property type="entry name" value="MscS_channel_2nd"/>
</dbReference>
<feature type="transmembrane region" description="Helical" evidence="5">
    <location>
        <begin position="184"/>
        <end position="201"/>
    </location>
</feature>
<keyword evidence="4 5" id="KW-0472">Membrane</keyword>